<evidence type="ECO:0000259" key="3">
    <source>
        <dbReference type="SMART" id="SM00331"/>
    </source>
</evidence>
<keyword evidence="5" id="KW-1185">Reference proteome</keyword>
<dbReference type="Pfam" id="PF07228">
    <property type="entry name" value="SpoIIE"/>
    <property type="match status" value="1"/>
</dbReference>
<feature type="domain" description="GAF" evidence="2">
    <location>
        <begin position="762"/>
        <end position="917"/>
    </location>
</feature>
<feature type="domain" description="GAF" evidence="2">
    <location>
        <begin position="585"/>
        <end position="741"/>
    </location>
</feature>
<dbReference type="SMART" id="SM00065">
    <property type="entry name" value="GAF"/>
    <property type="match status" value="7"/>
</dbReference>
<comment type="caution">
    <text evidence="4">The sequence shown here is derived from an EMBL/GenBank/DDBJ whole genome shotgun (WGS) entry which is preliminary data.</text>
</comment>
<dbReference type="Pfam" id="PF13185">
    <property type="entry name" value="GAF_2"/>
    <property type="match status" value="4"/>
</dbReference>
<dbReference type="Pfam" id="PF01590">
    <property type="entry name" value="GAF"/>
    <property type="match status" value="2"/>
</dbReference>
<dbReference type="InterPro" id="IPR036457">
    <property type="entry name" value="PPM-type-like_dom_sf"/>
</dbReference>
<feature type="domain" description="GAF" evidence="2">
    <location>
        <begin position="411"/>
        <end position="564"/>
    </location>
</feature>
<evidence type="ECO:0000256" key="1">
    <source>
        <dbReference type="ARBA" id="ARBA00022801"/>
    </source>
</evidence>
<dbReference type="Gene3D" id="3.30.450.40">
    <property type="match status" value="7"/>
</dbReference>
<evidence type="ECO:0008006" key="6">
    <source>
        <dbReference type="Google" id="ProtNLM"/>
    </source>
</evidence>
<dbReference type="SUPFAM" id="SSF81606">
    <property type="entry name" value="PP2C-like"/>
    <property type="match status" value="1"/>
</dbReference>
<feature type="domain" description="GAF" evidence="2">
    <location>
        <begin position="68"/>
        <end position="218"/>
    </location>
</feature>
<dbReference type="PANTHER" id="PTHR43156:SF2">
    <property type="entry name" value="STAGE II SPORULATION PROTEIN E"/>
    <property type="match status" value="1"/>
</dbReference>
<dbReference type="EMBL" id="LGKP01000035">
    <property type="protein sequence ID" value="KPL81304.1"/>
    <property type="molecule type" value="Genomic_DNA"/>
</dbReference>
<dbReference type="Proteomes" id="UP000050277">
    <property type="component" value="Unassembled WGS sequence"/>
</dbReference>
<dbReference type="Gene3D" id="3.60.40.10">
    <property type="entry name" value="PPM-type phosphatase domain"/>
    <property type="match status" value="1"/>
</dbReference>
<name>A0A0P6XXP0_9CHLR</name>
<accession>A0A0P6XXP0</accession>
<evidence type="ECO:0000259" key="2">
    <source>
        <dbReference type="SMART" id="SM00065"/>
    </source>
</evidence>
<feature type="domain" description="GAF" evidence="2">
    <location>
        <begin position="250"/>
        <end position="390"/>
    </location>
</feature>
<protein>
    <recommendedName>
        <fullName evidence="6">PPM-type phosphatase domain-containing protein</fullName>
    </recommendedName>
</protein>
<reference evidence="4 5" key="1">
    <citation type="submission" date="2015-07" db="EMBL/GenBank/DDBJ databases">
        <title>Whole genome sequence of Herpetosiphon geysericola DSM 7119.</title>
        <authorList>
            <person name="Hemp J."/>
            <person name="Ward L.M."/>
            <person name="Pace L.A."/>
            <person name="Fischer W.W."/>
        </authorList>
    </citation>
    <scope>NUCLEOTIDE SEQUENCE [LARGE SCALE GENOMIC DNA]</scope>
    <source>
        <strain evidence="4 5">DSM 7119</strain>
    </source>
</reference>
<dbReference type="InterPro" id="IPR052016">
    <property type="entry name" value="Bact_Sigma-Reg"/>
</dbReference>
<dbReference type="SMART" id="SM00331">
    <property type="entry name" value="PP2C_SIG"/>
    <property type="match status" value="1"/>
</dbReference>
<dbReference type="Pfam" id="PF13492">
    <property type="entry name" value="GAF_3"/>
    <property type="match status" value="1"/>
</dbReference>
<keyword evidence="1" id="KW-0378">Hydrolase</keyword>
<sequence>MLLELVDLHAILCYVCAGKTAAVLLMTQRTRKPTLKSRVEALEAERHQTQRALDALYRIGLACRGQQDSFELLRTIYQELQTVWQFDACFIALSDQYDDSAYRIAMLVDEGVIEFSEHDPIGPLTGYLIHQRQPLLFRDLTIERESIGLPRLLQFGSDKLSRGWMGVPLVIGTSALGVISLQSYTVGAFDEADLDLLTRIANSMAVALENALLSHRQAELTGSLEHQIELRNADLFVISDIAAMLTQQLPLTEMFGLALDFMLELMHLNAGVVCSLNGNELQPIVQRGLPNGSLPESFMALDSIFGIAISSNSAIVDHQSQSKYWQMAQLNHLATTLAIPLRRHETVIGVLLVGQTEQRDFKTEEVELLQVVSNQLALALEHGNILAQQRRQIAELEALSAISAATVRALNLSTLLHQLNDAIRSFLPVDVFYMAIYDPERQLLTDSIAIEDDNEATYLSEEAMPRKGSFTDWVLSKCEPLFLRHVSRDIRHYPTIIRRTIKGAPSESWLGVPMLDANRRPLGVIAIQNYQPYAFSDRDRFFLQSVASQVSLHVLNVQLYQQRERQLAELNALQRISSLLGSTLEIEAMLRAIDAVLTEFLHIDGFFVMLNQPKTHMVEAVYALNREGEGDFRWMIGLIPPEHTPTWEVLHTRKPLRFGDISQETATEVAAEDNNVRISSERTKAWLGVPLNDQTTNVIGLIAIQSFQANVFSTRDEQFMAQLGQQLTLAIQNARLFAQRERQLNELNTLKLVGELLNRTMDIHEMFRGLNPLLTSFLNIDGFYILLNNPKTYVIEDLCVVERGELLDYGSMIGTSLPKNTPTAWILRNAKALRFNNTITDIPTLYPELKTVQVNDEVALSWLGTPLINHRGEVLGAITTQSLNASHFSESDEQFMLQVAHQLGLAIQNARSFAQRERQLAELDAQQRITQLVTSTLDLYEMLRSLDLVLRSFLNADAFQVVIGSADRVETAVVLEEGHEVQTAVIGHPLPEGSLTRWTYLHVKPLRMNDIYRDWALHPDLVEPPIPTNSGFMHSWLSVPLIASAQPLGVLAVRATRPAAFGPSDEQFLFNVGRQLALSVRNARLYAAEQTAHRTAETMREIARVLNTTFNPDEVLDLILRELRKVITFDSTSVMLPSNNLLRIVARQAQDEQLAVEWRELTFPLDLTSGAGRVMLSGKPLVVPDTVSDPQWTRSPMPSVVRSWIGVPLISKGVVLGVLNINSLQPNAFTQGDTELAMTFANQAATALEHARLYQESVTRVEQELEIARQIQSNLFPRSLPMAQGVELAAVCLPARETGGDFYEVTELRDGRWALMVGDASGKSIPGAMLMAVARSIVRSEAWDHETPQIVMQETNRWVTMDIPRHTFVALAYATFDIADNTLALANAGQLDPIIRRANGDLVYATAPGPHFPLGIMANTPYETASYQLEPNDMVLFYTDGVVESKNNSGDMWGFERFEELLRHHNHSLTSAEWVDLVINEINQFIGDHPQHDDITLVALKVAGA</sequence>
<feature type="domain" description="GAF" evidence="2">
    <location>
        <begin position="938"/>
        <end position="1090"/>
    </location>
</feature>
<dbReference type="GO" id="GO:0016791">
    <property type="term" value="F:phosphatase activity"/>
    <property type="evidence" value="ECO:0007669"/>
    <property type="project" value="TreeGrafter"/>
</dbReference>
<feature type="domain" description="PPM-type phosphatase" evidence="3">
    <location>
        <begin position="1283"/>
        <end position="1502"/>
    </location>
</feature>
<dbReference type="InterPro" id="IPR001932">
    <property type="entry name" value="PPM-type_phosphatase-like_dom"/>
</dbReference>
<dbReference type="STRING" id="70996.SE18_21780"/>
<dbReference type="InterPro" id="IPR029016">
    <property type="entry name" value="GAF-like_dom_sf"/>
</dbReference>
<feature type="domain" description="GAF" evidence="2">
    <location>
        <begin position="1111"/>
        <end position="1258"/>
    </location>
</feature>
<proteinExistence type="predicted"/>
<organism evidence="4 5">
    <name type="scientific">Herpetosiphon geysericola</name>
    <dbReference type="NCBI Taxonomy" id="70996"/>
    <lineage>
        <taxon>Bacteria</taxon>
        <taxon>Bacillati</taxon>
        <taxon>Chloroflexota</taxon>
        <taxon>Chloroflexia</taxon>
        <taxon>Herpetosiphonales</taxon>
        <taxon>Herpetosiphonaceae</taxon>
        <taxon>Herpetosiphon</taxon>
    </lineage>
</organism>
<evidence type="ECO:0000313" key="5">
    <source>
        <dbReference type="Proteomes" id="UP000050277"/>
    </source>
</evidence>
<evidence type="ECO:0000313" key="4">
    <source>
        <dbReference type="EMBL" id="KPL81304.1"/>
    </source>
</evidence>
<dbReference type="SUPFAM" id="SSF55781">
    <property type="entry name" value="GAF domain-like"/>
    <property type="match status" value="7"/>
</dbReference>
<dbReference type="InterPro" id="IPR003018">
    <property type="entry name" value="GAF"/>
</dbReference>
<gene>
    <name evidence="4" type="ORF">SE18_21780</name>
</gene>
<dbReference type="PANTHER" id="PTHR43156">
    <property type="entry name" value="STAGE II SPORULATION PROTEIN E-RELATED"/>
    <property type="match status" value="1"/>
</dbReference>